<dbReference type="GO" id="GO:0004818">
    <property type="term" value="F:glutamate-tRNA ligase activity"/>
    <property type="evidence" value="ECO:0007669"/>
    <property type="project" value="UniProtKB-UniRule"/>
</dbReference>
<dbReference type="InterPro" id="IPR049940">
    <property type="entry name" value="GluQ/Sye"/>
</dbReference>
<feature type="short sequence motif" description="'KMSKS' region" evidence="7">
    <location>
        <begin position="249"/>
        <end position="253"/>
    </location>
</feature>
<keyword evidence="3 7" id="KW-0547">Nucleotide-binding</keyword>
<dbReference type="EMBL" id="VSIX01000032">
    <property type="protein sequence ID" value="TYB31539.1"/>
    <property type="molecule type" value="Genomic_DNA"/>
</dbReference>
<dbReference type="GO" id="GO:0000049">
    <property type="term" value="F:tRNA binding"/>
    <property type="evidence" value="ECO:0007669"/>
    <property type="project" value="InterPro"/>
</dbReference>
<dbReference type="NCBIfam" id="TIGR00464">
    <property type="entry name" value="gltX_bact"/>
    <property type="match status" value="1"/>
</dbReference>
<feature type="binding site" evidence="7">
    <location>
        <position position="252"/>
    </location>
    <ligand>
        <name>ATP</name>
        <dbReference type="ChEBI" id="CHEBI:30616"/>
    </ligand>
</feature>
<dbReference type="PRINTS" id="PR00987">
    <property type="entry name" value="TRNASYNTHGLU"/>
</dbReference>
<sequence>MIRTRFAPSPTGKLHVGGARTALFNYLFTKHHDGINVLRIEDTDKNRSTKESEKKLIKQLKWMGLDWDEGPDIGGPYGPYRQSERTELYKEYAEKLVEMDAAYYCYCTDEELEEKREKAKKEGKPPIYDGHCRNLTDEQIEKYKDEGRKPVIRFKVDKNKKYSFSDNIHGNIEIEEGGVGDFVLLRSDGLPVYNFAVVIDDHLMKITHVLRGDDHLYNTLRQVMIYDTFGWERPNFAHLSMILAPDKSKLSKRAGVKNTYVKEFKEDGYLTEALINFLALLGWSPDGEREILSKEEMIQEFTLDRVSPSAAVFDVKKLKWMNGKYIRNIDDKKYYELIRPFVDEYYYYENEMKFKKAADLIRDSIDTLSDSKEELKGILKNKDGEYDLEYSKKIREKFDEYNGKEIIEEFLKLLKKRDEKYIDLREVYKELQNRVDAGGKALFRSLRIPVLGKEHGFDMVELFSSIEREEIIRRCENFIC</sequence>
<evidence type="ECO:0000256" key="4">
    <source>
        <dbReference type="ARBA" id="ARBA00022840"/>
    </source>
</evidence>
<keyword evidence="2 7" id="KW-0436">Ligase</keyword>
<dbReference type="InterPro" id="IPR020751">
    <property type="entry name" value="aa-tRNA-synth_I_codon-bd_sub2"/>
</dbReference>
<evidence type="ECO:0000313" key="11">
    <source>
        <dbReference type="Proteomes" id="UP000324143"/>
    </source>
</evidence>
<dbReference type="GO" id="GO:0006424">
    <property type="term" value="P:glutamyl-tRNA aminoacylation"/>
    <property type="evidence" value="ECO:0007669"/>
    <property type="project" value="UniProtKB-UniRule"/>
</dbReference>
<dbReference type="CDD" id="cd00808">
    <property type="entry name" value="GluRS_core"/>
    <property type="match status" value="1"/>
</dbReference>
<dbReference type="SUPFAM" id="SSF48163">
    <property type="entry name" value="An anticodon-binding domain of class I aminoacyl-tRNA synthetases"/>
    <property type="match status" value="1"/>
</dbReference>
<evidence type="ECO:0000256" key="2">
    <source>
        <dbReference type="ARBA" id="ARBA00022598"/>
    </source>
</evidence>
<organism evidence="10 11">
    <name type="scientific">Candidatus Mcinerneyibacterium aminivorans</name>
    <dbReference type="NCBI Taxonomy" id="2703815"/>
    <lineage>
        <taxon>Bacteria</taxon>
        <taxon>Candidatus Macinerneyibacteriota</taxon>
        <taxon>Candidatus Mcinerneyibacteria</taxon>
        <taxon>Candidatus Mcinerneyibacteriales</taxon>
        <taxon>Candidatus Mcinerneyibacteriaceae</taxon>
        <taxon>Candidatus Mcinerneyibacterium</taxon>
    </lineage>
</organism>
<keyword evidence="7" id="KW-0963">Cytoplasm</keyword>
<comment type="similarity">
    <text evidence="1 7">Belongs to the class-I aminoacyl-tRNA synthetase family. Glutamate--tRNA ligase type 1 subfamily.</text>
</comment>
<dbReference type="PROSITE" id="PS00178">
    <property type="entry name" value="AA_TRNA_LIGASE_I"/>
    <property type="match status" value="1"/>
</dbReference>
<dbReference type="PANTHER" id="PTHR43311">
    <property type="entry name" value="GLUTAMATE--TRNA LIGASE"/>
    <property type="match status" value="1"/>
</dbReference>
<feature type="short sequence motif" description="'HIGH' region" evidence="7">
    <location>
        <begin position="8"/>
        <end position="18"/>
    </location>
</feature>
<evidence type="ECO:0000259" key="8">
    <source>
        <dbReference type="Pfam" id="PF00749"/>
    </source>
</evidence>
<feature type="domain" description="Aminoacyl-tRNA synthetase class I anticodon-binding" evidence="9">
    <location>
        <begin position="335"/>
        <end position="478"/>
    </location>
</feature>
<evidence type="ECO:0000256" key="6">
    <source>
        <dbReference type="ARBA" id="ARBA00023146"/>
    </source>
</evidence>
<dbReference type="InterPro" id="IPR000924">
    <property type="entry name" value="Glu/Gln-tRNA-synth"/>
</dbReference>
<dbReference type="PANTHER" id="PTHR43311:SF2">
    <property type="entry name" value="GLUTAMATE--TRNA LIGASE, MITOCHONDRIAL-RELATED"/>
    <property type="match status" value="1"/>
</dbReference>
<dbReference type="Pfam" id="PF19269">
    <property type="entry name" value="Anticodon_2"/>
    <property type="match status" value="1"/>
</dbReference>
<reference evidence="10" key="1">
    <citation type="submission" date="2019-08" db="EMBL/GenBank/DDBJ databases">
        <title>Genomic characterization of a novel candidate phylum (ARYD3) from a high temperature, high salinity tertiary oil reservoir in north central Oklahoma, USA.</title>
        <authorList>
            <person name="Youssef N.H."/>
            <person name="Yadav A."/>
            <person name="Elshahed M.S."/>
        </authorList>
    </citation>
    <scope>NUCLEOTIDE SEQUENCE [LARGE SCALE GENOMIC DNA]</scope>
    <source>
        <strain evidence="10">ARYD3</strain>
    </source>
</reference>
<dbReference type="HAMAP" id="MF_00022">
    <property type="entry name" value="Glu_tRNA_synth_type1"/>
    <property type="match status" value="1"/>
</dbReference>
<comment type="caution">
    <text evidence="7">Lacks conserved residue(s) required for the propagation of feature annotation.</text>
</comment>
<dbReference type="Pfam" id="PF00749">
    <property type="entry name" value="tRNA-synt_1c"/>
    <property type="match status" value="1"/>
</dbReference>
<evidence type="ECO:0000256" key="5">
    <source>
        <dbReference type="ARBA" id="ARBA00022917"/>
    </source>
</evidence>
<dbReference type="InterPro" id="IPR020058">
    <property type="entry name" value="Glu/Gln-tRNA-synth_Ib_cat-dom"/>
</dbReference>
<dbReference type="AlphaFoldDB" id="A0A5D0MLT3"/>
<dbReference type="InterPro" id="IPR033910">
    <property type="entry name" value="GluRS_core"/>
</dbReference>
<evidence type="ECO:0000259" key="9">
    <source>
        <dbReference type="Pfam" id="PF19269"/>
    </source>
</evidence>
<evidence type="ECO:0000313" key="10">
    <source>
        <dbReference type="EMBL" id="TYB31539.1"/>
    </source>
</evidence>
<evidence type="ECO:0000256" key="3">
    <source>
        <dbReference type="ARBA" id="ARBA00022741"/>
    </source>
</evidence>
<dbReference type="InterPro" id="IPR045462">
    <property type="entry name" value="aa-tRNA-synth_I_cd-bd"/>
</dbReference>
<dbReference type="InterPro" id="IPR001412">
    <property type="entry name" value="aa-tRNA-synth_I_CS"/>
</dbReference>
<dbReference type="Proteomes" id="UP000324143">
    <property type="component" value="Unassembled WGS sequence"/>
</dbReference>
<evidence type="ECO:0000256" key="7">
    <source>
        <dbReference type="HAMAP-Rule" id="MF_00022"/>
    </source>
</evidence>
<gene>
    <name evidence="7" type="primary">gltX</name>
    <name evidence="10" type="ORF">FXF47_02805</name>
</gene>
<dbReference type="Gene3D" id="3.40.50.620">
    <property type="entry name" value="HUPs"/>
    <property type="match status" value="1"/>
</dbReference>
<dbReference type="Gene3D" id="1.10.10.350">
    <property type="match status" value="1"/>
</dbReference>
<comment type="caution">
    <text evidence="10">The sequence shown here is derived from an EMBL/GenBank/DDBJ whole genome shotgun (WGS) entry which is preliminary data.</text>
</comment>
<keyword evidence="4 7" id="KW-0067">ATP-binding</keyword>
<dbReference type="EC" id="6.1.1.17" evidence="7"/>
<keyword evidence="5 7" id="KW-0648">Protein biosynthesis</keyword>
<dbReference type="GO" id="GO:0005829">
    <property type="term" value="C:cytosol"/>
    <property type="evidence" value="ECO:0007669"/>
    <property type="project" value="TreeGrafter"/>
</dbReference>
<feature type="domain" description="Glutamyl/glutaminyl-tRNA synthetase class Ib catalytic" evidence="8">
    <location>
        <begin position="2"/>
        <end position="320"/>
    </location>
</feature>
<dbReference type="InterPro" id="IPR004527">
    <property type="entry name" value="Glu-tRNA-ligase_bac/mito"/>
</dbReference>
<keyword evidence="6 7" id="KW-0030">Aminoacyl-tRNA synthetase</keyword>
<dbReference type="InterPro" id="IPR008925">
    <property type="entry name" value="aa_tRNA-synth_I_cd-bd_sf"/>
</dbReference>
<evidence type="ECO:0000256" key="1">
    <source>
        <dbReference type="ARBA" id="ARBA00007894"/>
    </source>
</evidence>
<dbReference type="InterPro" id="IPR014729">
    <property type="entry name" value="Rossmann-like_a/b/a_fold"/>
</dbReference>
<accession>A0A5D0MLT3</accession>
<dbReference type="GO" id="GO:0005524">
    <property type="term" value="F:ATP binding"/>
    <property type="evidence" value="ECO:0007669"/>
    <property type="project" value="UniProtKB-UniRule"/>
</dbReference>
<proteinExistence type="inferred from homology"/>
<comment type="subcellular location">
    <subcellularLocation>
        <location evidence="7">Cytoplasm</location>
    </subcellularLocation>
</comment>
<keyword evidence="11" id="KW-1185">Reference proteome</keyword>
<dbReference type="GO" id="GO:0008270">
    <property type="term" value="F:zinc ion binding"/>
    <property type="evidence" value="ECO:0007669"/>
    <property type="project" value="InterPro"/>
</dbReference>
<comment type="subunit">
    <text evidence="7">Monomer.</text>
</comment>
<comment type="function">
    <text evidence="7">Catalyzes the attachment of glutamate to tRNA(Glu) in a two-step reaction: glutamate is first activated by ATP to form Glu-AMP and then transferred to the acceptor end of tRNA(Glu).</text>
</comment>
<name>A0A5D0MLT3_9BACT</name>
<dbReference type="FunFam" id="3.40.50.620:FF:000045">
    <property type="entry name" value="Glutamate--tRNA ligase, mitochondrial"/>
    <property type="match status" value="1"/>
</dbReference>
<protein>
    <recommendedName>
        <fullName evidence="7">Glutamate--tRNA ligase</fullName>
        <ecNumber evidence="7">6.1.1.17</ecNumber>
    </recommendedName>
    <alternativeName>
        <fullName evidence="7">Glutamyl-tRNA synthetase</fullName>
        <shortName evidence="7">GluRS</shortName>
    </alternativeName>
</protein>
<comment type="catalytic activity">
    <reaction evidence="7">
        <text>tRNA(Glu) + L-glutamate + ATP = L-glutamyl-tRNA(Glu) + AMP + diphosphate</text>
        <dbReference type="Rhea" id="RHEA:23540"/>
        <dbReference type="Rhea" id="RHEA-COMP:9663"/>
        <dbReference type="Rhea" id="RHEA-COMP:9680"/>
        <dbReference type="ChEBI" id="CHEBI:29985"/>
        <dbReference type="ChEBI" id="CHEBI:30616"/>
        <dbReference type="ChEBI" id="CHEBI:33019"/>
        <dbReference type="ChEBI" id="CHEBI:78442"/>
        <dbReference type="ChEBI" id="CHEBI:78520"/>
        <dbReference type="ChEBI" id="CHEBI:456215"/>
        <dbReference type="EC" id="6.1.1.17"/>
    </reaction>
</comment>
<dbReference type="SUPFAM" id="SSF52374">
    <property type="entry name" value="Nucleotidylyl transferase"/>
    <property type="match status" value="1"/>
</dbReference>